<feature type="region of interest" description="Disordered" evidence="1">
    <location>
        <begin position="1"/>
        <end position="24"/>
    </location>
</feature>
<protein>
    <submittedName>
        <fullName evidence="2">Uncharacterized protein</fullName>
    </submittedName>
</protein>
<reference evidence="2" key="2">
    <citation type="submission" date="2015-06" db="UniProtKB">
        <authorList>
            <consortium name="EnsemblPlants"/>
        </authorList>
    </citation>
    <scope>IDENTIFICATION</scope>
    <source>
        <strain evidence="2">DM1-3 516 R44</strain>
    </source>
</reference>
<dbReference type="Gramene" id="PGSC0003DMT400092026">
    <property type="protein sequence ID" value="PGSC0003DMT400092026"/>
    <property type="gene ID" value="PGSC0003DMG400041597"/>
</dbReference>
<feature type="region of interest" description="Disordered" evidence="1">
    <location>
        <begin position="132"/>
        <end position="156"/>
    </location>
</feature>
<dbReference type="InParanoid" id="M1DNX9"/>
<evidence type="ECO:0000313" key="3">
    <source>
        <dbReference type="Proteomes" id="UP000011115"/>
    </source>
</evidence>
<dbReference type="EnsemblPlants" id="PGSC0003DMT400092026">
    <property type="protein sequence ID" value="PGSC0003DMT400092026"/>
    <property type="gene ID" value="PGSC0003DMG400041597"/>
</dbReference>
<feature type="compositionally biased region" description="Polar residues" evidence="1">
    <location>
        <begin position="70"/>
        <end position="81"/>
    </location>
</feature>
<proteinExistence type="predicted"/>
<dbReference type="Proteomes" id="UP000011115">
    <property type="component" value="Unassembled WGS sequence"/>
</dbReference>
<dbReference type="AlphaFoldDB" id="M1DNX9"/>
<dbReference type="HOGENOM" id="CLU_1689835_0_0_1"/>
<evidence type="ECO:0000256" key="1">
    <source>
        <dbReference type="SAM" id="MobiDB-lite"/>
    </source>
</evidence>
<name>M1DNX9_SOLTU</name>
<accession>M1DNX9</accession>
<keyword evidence="3" id="KW-1185">Reference proteome</keyword>
<sequence>MSAMRTKHLALGGASPRRGHAPSKHNLSCLGNLFGQEKDRGQGLEKATIFTSQGMQTIYKNSMVHEKENMQSNTSFPTSDIQVEKENMQTMRPTTISKGLEKKSGSLSSSLGFSESEVGSFYKSGVCANQHMQTPYKSTKSSSTFSSSHEMQKNEN</sequence>
<reference evidence="3" key="1">
    <citation type="journal article" date="2011" name="Nature">
        <title>Genome sequence and analysis of the tuber crop potato.</title>
        <authorList>
            <consortium name="The Potato Genome Sequencing Consortium"/>
        </authorList>
    </citation>
    <scope>NUCLEOTIDE SEQUENCE [LARGE SCALE GENOMIC DNA]</scope>
    <source>
        <strain evidence="3">cv. DM1-3 516 R44</strain>
    </source>
</reference>
<dbReference type="PaxDb" id="4113-PGSC0003DMT400092026"/>
<feature type="compositionally biased region" description="Low complexity" evidence="1">
    <location>
        <begin position="137"/>
        <end position="148"/>
    </location>
</feature>
<evidence type="ECO:0000313" key="2">
    <source>
        <dbReference type="EnsemblPlants" id="PGSC0003DMT400092026"/>
    </source>
</evidence>
<organism evidence="2 3">
    <name type="scientific">Solanum tuberosum</name>
    <name type="common">Potato</name>
    <dbReference type="NCBI Taxonomy" id="4113"/>
    <lineage>
        <taxon>Eukaryota</taxon>
        <taxon>Viridiplantae</taxon>
        <taxon>Streptophyta</taxon>
        <taxon>Embryophyta</taxon>
        <taxon>Tracheophyta</taxon>
        <taxon>Spermatophyta</taxon>
        <taxon>Magnoliopsida</taxon>
        <taxon>eudicotyledons</taxon>
        <taxon>Gunneridae</taxon>
        <taxon>Pentapetalae</taxon>
        <taxon>asterids</taxon>
        <taxon>lamiids</taxon>
        <taxon>Solanales</taxon>
        <taxon>Solanaceae</taxon>
        <taxon>Solanoideae</taxon>
        <taxon>Solaneae</taxon>
        <taxon>Solanum</taxon>
    </lineage>
</organism>
<feature type="region of interest" description="Disordered" evidence="1">
    <location>
        <begin position="60"/>
        <end position="113"/>
    </location>
</feature>